<keyword evidence="2" id="KW-0378">Hydrolase</keyword>
<name>A0A7X5U4A8_9MYCO</name>
<feature type="domain" description="HNH nuclease" evidence="1">
    <location>
        <begin position="4"/>
        <end position="58"/>
    </location>
</feature>
<dbReference type="InterPro" id="IPR002711">
    <property type="entry name" value="HNH"/>
</dbReference>
<dbReference type="Proteomes" id="UP000547444">
    <property type="component" value="Unassembled WGS sequence"/>
</dbReference>
<evidence type="ECO:0000259" key="1">
    <source>
        <dbReference type="SMART" id="SM00507"/>
    </source>
</evidence>
<proteinExistence type="predicted"/>
<organism evidence="2 3">
    <name type="scientific">Mycolicibacterium fluoranthenivorans</name>
    <dbReference type="NCBI Taxonomy" id="258505"/>
    <lineage>
        <taxon>Bacteria</taxon>
        <taxon>Bacillati</taxon>
        <taxon>Actinomycetota</taxon>
        <taxon>Actinomycetes</taxon>
        <taxon>Mycobacteriales</taxon>
        <taxon>Mycobacteriaceae</taxon>
        <taxon>Mycolicibacterium</taxon>
    </lineage>
</organism>
<reference evidence="2 3" key="1">
    <citation type="submission" date="2020-03" db="EMBL/GenBank/DDBJ databases">
        <title>Sequencing the genomes of 1000 actinobacteria strains.</title>
        <authorList>
            <person name="Klenk H.-P."/>
        </authorList>
    </citation>
    <scope>NUCLEOTIDE SEQUENCE [LARGE SCALE GENOMIC DNA]</scope>
    <source>
        <strain evidence="2 3">DSM 44556</strain>
    </source>
</reference>
<accession>A0A7X5U4A8</accession>
<dbReference type="GO" id="GO:0004519">
    <property type="term" value="F:endonuclease activity"/>
    <property type="evidence" value="ECO:0007669"/>
    <property type="project" value="UniProtKB-KW"/>
</dbReference>
<dbReference type="InterPro" id="IPR003615">
    <property type="entry name" value="HNH_nuc"/>
</dbReference>
<protein>
    <submittedName>
        <fullName evidence="2">5-methylcytosine-specific restriction endonuclease McrA</fullName>
    </submittedName>
</protein>
<comment type="caution">
    <text evidence="2">The sequence shown here is derived from an EMBL/GenBank/DDBJ whole genome shotgun (WGS) entry which is preliminary data.</text>
</comment>
<dbReference type="EMBL" id="JAANOW010000003">
    <property type="protein sequence ID" value="NIH98070.1"/>
    <property type="molecule type" value="Genomic_DNA"/>
</dbReference>
<dbReference type="GO" id="GO:0003676">
    <property type="term" value="F:nucleic acid binding"/>
    <property type="evidence" value="ECO:0007669"/>
    <property type="project" value="InterPro"/>
</dbReference>
<evidence type="ECO:0000313" key="3">
    <source>
        <dbReference type="Proteomes" id="UP000547444"/>
    </source>
</evidence>
<dbReference type="GO" id="GO:0008270">
    <property type="term" value="F:zinc ion binding"/>
    <property type="evidence" value="ECO:0007669"/>
    <property type="project" value="InterPro"/>
</dbReference>
<keyword evidence="3" id="KW-1185">Reference proteome</keyword>
<keyword evidence="2" id="KW-0540">Nuclease</keyword>
<sequence length="73" mass="8463">MAGSMKAYRLQFPYCAHPGCTRLGDHVDHIVPLAELTKNDHRRYAWSNYQTLCEPHHQQKTTADALRGKTRLR</sequence>
<dbReference type="Pfam" id="PF01844">
    <property type="entry name" value="HNH"/>
    <property type="match status" value="1"/>
</dbReference>
<dbReference type="CDD" id="cd00085">
    <property type="entry name" value="HNHc"/>
    <property type="match status" value="1"/>
</dbReference>
<dbReference type="AlphaFoldDB" id="A0A7X5U4A8"/>
<dbReference type="Gene3D" id="1.10.30.50">
    <property type="match status" value="1"/>
</dbReference>
<dbReference type="SMART" id="SM00507">
    <property type="entry name" value="HNHc"/>
    <property type="match status" value="1"/>
</dbReference>
<dbReference type="RefSeq" id="WP_234901640.1">
    <property type="nucleotide sequence ID" value="NZ_JAANOW010000003.1"/>
</dbReference>
<evidence type="ECO:0000313" key="2">
    <source>
        <dbReference type="EMBL" id="NIH98070.1"/>
    </source>
</evidence>
<gene>
    <name evidence="2" type="ORF">FHU31_005076</name>
</gene>
<keyword evidence="2" id="KW-0255">Endonuclease</keyword>